<feature type="domain" description="Disease resistance protein At4g27190-like leucine-rich repeats" evidence="2">
    <location>
        <begin position="23"/>
        <end position="162"/>
    </location>
</feature>
<evidence type="ECO:0000259" key="2">
    <source>
        <dbReference type="Pfam" id="PF23247"/>
    </source>
</evidence>
<proteinExistence type="predicted"/>
<protein>
    <recommendedName>
        <fullName evidence="2">Disease resistance protein At4g27190-like leucine-rich repeats domain-containing protein</fullName>
    </recommendedName>
</protein>
<gene>
    <name evidence="3" type="ORF">Gohar_025022</name>
</gene>
<feature type="non-terminal residue" evidence="3">
    <location>
        <position position="180"/>
    </location>
</feature>
<dbReference type="PANTHER" id="PTHR33463:SF117">
    <property type="entry name" value="CC-NBS-LRR RESISTANCE PROTEIN"/>
    <property type="match status" value="1"/>
</dbReference>
<dbReference type="Proteomes" id="UP000593560">
    <property type="component" value="Unassembled WGS sequence"/>
</dbReference>
<dbReference type="Gene3D" id="3.80.10.10">
    <property type="entry name" value="Ribonuclease Inhibitor"/>
    <property type="match status" value="1"/>
</dbReference>
<dbReference type="PANTHER" id="PTHR33463">
    <property type="entry name" value="NB-ARC DOMAIN-CONTAINING PROTEIN-RELATED"/>
    <property type="match status" value="1"/>
</dbReference>
<evidence type="ECO:0000313" key="3">
    <source>
        <dbReference type="EMBL" id="MBA0809361.1"/>
    </source>
</evidence>
<evidence type="ECO:0000256" key="1">
    <source>
        <dbReference type="ARBA" id="ARBA00022821"/>
    </source>
</evidence>
<comment type="caution">
    <text evidence="3">The sequence shown here is derived from an EMBL/GenBank/DDBJ whole genome shotgun (WGS) entry which is preliminary data.</text>
</comment>
<dbReference type="InterPro" id="IPR057135">
    <property type="entry name" value="At4g27190-like_LRR"/>
</dbReference>
<evidence type="ECO:0000313" key="4">
    <source>
        <dbReference type="Proteomes" id="UP000593560"/>
    </source>
</evidence>
<dbReference type="OrthoDB" id="953388at2759"/>
<dbReference type="InterPro" id="IPR032675">
    <property type="entry name" value="LRR_dom_sf"/>
</dbReference>
<keyword evidence="4" id="KW-1185">Reference proteome</keyword>
<dbReference type="EMBL" id="JABFAD010000009">
    <property type="protein sequence ID" value="MBA0809361.1"/>
    <property type="molecule type" value="Genomic_DNA"/>
</dbReference>
<dbReference type="Pfam" id="PF23247">
    <property type="entry name" value="LRR_RPS2"/>
    <property type="match status" value="1"/>
</dbReference>
<organism evidence="3 4">
    <name type="scientific">Gossypium harknessii</name>
    <dbReference type="NCBI Taxonomy" id="34285"/>
    <lineage>
        <taxon>Eukaryota</taxon>
        <taxon>Viridiplantae</taxon>
        <taxon>Streptophyta</taxon>
        <taxon>Embryophyta</taxon>
        <taxon>Tracheophyta</taxon>
        <taxon>Spermatophyta</taxon>
        <taxon>Magnoliopsida</taxon>
        <taxon>eudicotyledons</taxon>
        <taxon>Gunneridae</taxon>
        <taxon>Pentapetalae</taxon>
        <taxon>rosids</taxon>
        <taxon>malvids</taxon>
        <taxon>Malvales</taxon>
        <taxon>Malvaceae</taxon>
        <taxon>Malvoideae</taxon>
        <taxon>Gossypium</taxon>
    </lineage>
</organism>
<sequence>MGVNVLTSLQLNYYKDMEFLIDMTRDQESIVAFSNLVELNIERMVSLKGLCYGLPPTRFLQNLKQVSIKHCEELQVIFQMDKLSEKVKCQTPLCSSLTILELYSLPKLERVWKLEPSHHAIASLTRLKVLRTVHCNKLKTIFSPCLALSMLHLQGLNIRHCDGLEQVIDFGKEEEIIEVG</sequence>
<name>A0A7J9HHR5_9ROSI</name>
<reference evidence="3 4" key="1">
    <citation type="journal article" date="2019" name="Genome Biol. Evol.">
        <title>Insights into the evolution of the New World diploid cottons (Gossypium, subgenus Houzingenia) based on genome sequencing.</title>
        <authorList>
            <person name="Grover C.E."/>
            <person name="Arick M.A. 2nd"/>
            <person name="Thrash A."/>
            <person name="Conover J.L."/>
            <person name="Sanders W.S."/>
            <person name="Peterson D.G."/>
            <person name="Frelichowski J.E."/>
            <person name="Scheffler J.A."/>
            <person name="Scheffler B.E."/>
            <person name="Wendel J.F."/>
        </authorList>
    </citation>
    <scope>NUCLEOTIDE SEQUENCE [LARGE SCALE GENOMIC DNA]</scope>
    <source>
        <strain evidence="3">0</strain>
        <tissue evidence="3">Leaf</tissue>
    </source>
</reference>
<dbReference type="AlphaFoldDB" id="A0A7J9HHR5"/>
<dbReference type="InterPro" id="IPR050905">
    <property type="entry name" value="Plant_NBS-LRR"/>
</dbReference>
<dbReference type="SUPFAM" id="SSF52058">
    <property type="entry name" value="L domain-like"/>
    <property type="match status" value="1"/>
</dbReference>
<keyword evidence="1" id="KW-0611">Plant defense</keyword>
<accession>A0A7J9HHR5</accession>